<keyword evidence="3" id="KW-1185">Reference proteome</keyword>
<dbReference type="SUPFAM" id="SSF50978">
    <property type="entry name" value="WD40 repeat-like"/>
    <property type="match status" value="1"/>
</dbReference>
<protein>
    <recommendedName>
        <fullName evidence="2">Anaphase-promoting complex subunit 4-like WD40 domain-containing protein</fullName>
    </recommendedName>
</protein>
<dbReference type="InterPro" id="IPR001680">
    <property type="entry name" value="WD40_rpt"/>
</dbReference>
<evidence type="ECO:0000313" key="3">
    <source>
        <dbReference type="Proteomes" id="UP000887578"/>
    </source>
</evidence>
<dbReference type="InterPro" id="IPR024977">
    <property type="entry name" value="Apc4-like_WD40_dom"/>
</dbReference>
<dbReference type="GO" id="GO:0006283">
    <property type="term" value="P:transcription-coupled nucleotide-excision repair"/>
    <property type="evidence" value="ECO:0007669"/>
    <property type="project" value="InterPro"/>
</dbReference>
<dbReference type="Gene3D" id="2.130.10.10">
    <property type="entry name" value="YVTN repeat-like/Quinoprotein amine dehydrogenase"/>
    <property type="match status" value="1"/>
</dbReference>
<dbReference type="PROSITE" id="PS50082">
    <property type="entry name" value="WD_REPEATS_2"/>
    <property type="match status" value="1"/>
</dbReference>
<feature type="domain" description="Anaphase-promoting complex subunit 4-like WD40" evidence="2">
    <location>
        <begin position="149"/>
        <end position="206"/>
    </location>
</feature>
<evidence type="ECO:0000256" key="1">
    <source>
        <dbReference type="PROSITE-ProRule" id="PRU00221"/>
    </source>
</evidence>
<dbReference type="InterPro" id="IPR015943">
    <property type="entry name" value="WD40/YVTN_repeat-like_dom_sf"/>
</dbReference>
<evidence type="ECO:0000259" key="2">
    <source>
        <dbReference type="Pfam" id="PF12894"/>
    </source>
</evidence>
<dbReference type="GO" id="GO:0031464">
    <property type="term" value="C:Cul4A-RING E3 ubiquitin ligase complex"/>
    <property type="evidence" value="ECO:0007669"/>
    <property type="project" value="TreeGrafter"/>
</dbReference>
<dbReference type="InterPro" id="IPR042238">
    <property type="entry name" value="Rad28/ERCC8/Ckn1/ATCSA-1"/>
</dbReference>
<dbReference type="Pfam" id="PF12894">
    <property type="entry name" value="ANAPC4_WD40"/>
    <property type="match status" value="1"/>
</dbReference>
<dbReference type="Proteomes" id="UP000887578">
    <property type="component" value="Unplaced"/>
</dbReference>
<dbReference type="GO" id="GO:0000209">
    <property type="term" value="P:protein polyubiquitination"/>
    <property type="evidence" value="ECO:0007669"/>
    <property type="project" value="TreeGrafter"/>
</dbReference>
<keyword evidence="1" id="KW-0853">WD repeat</keyword>
<reference evidence="4" key="1">
    <citation type="submission" date="2022-11" db="UniProtKB">
        <authorList>
            <consortium name="WormBaseParasite"/>
        </authorList>
    </citation>
    <scope>IDENTIFICATION</scope>
</reference>
<dbReference type="GO" id="GO:0000109">
    <property type="term" value="C:nucleotide-excision repair complex"/>
    <property type="evidence" value="ECO:0007669"/>
    <property type="project" value="TreeGrafter"/>
</dbReference>
<feature type="repeat" description="WD" evidence="1">
    <location>
        <begin position="105"/>
        <end position="147"/>
    </location>
</feature>
<dbReference type="WBParaSite" id="PDA_v2.g21229.t1">
    <property type="protein sequence ID" value="PDA_v2.g21229.t1"/>
    <property type="gene ID" value="PDA_v2.g21229"/>
</dbReference>
<dbReference type="GO" id="GO:0043161">
    <property type="term" value="P:proteasome-mediated ubiquitin-dependent protein catabolic process"/>
    <property type="evidence" value="ECO:0007669"/>
    <property type="project" value="TreeGrafter"/>
</dbReference>
<sequence>MNTNFSTAKQGYVSVVKNYVHNCRLFGDASHLLPQLNSARLETLVLNRGYRLPNIGYSCLSIDSTENRFLLAGASNGDIYVADLLQVIEQKQEAVGFYRRGQLTGDGHKNYILHCDWFKNDAASFITASRDHSVKLWDTENLALIDTYKFQTDTESISGLEWNSFEPHLIAVGLNSSVVKFVDPSVGSVVQQIRWSSTHITSIKWYPQNAFMIFTGTKDGDCAIFDIRHSKRPIVEFDGENVNKRSDKSEVTKAKFTADGNKLVTLQTSGRMKVFRMSDGEIVNEIHNFRRRTKKGVNFDLCNEGDTLMAFVPAATEINMISIEPTYFETENERKLIPNQSKKLYSGFASDAVACVYRPKFQHVIGFGLDKNCLVYTPKYDVRPELDKPIDNTMHQDTWSSDED</sequence>
<accession>A0A914PXU4</accession>
<dbReference type="SMART" id="SM00320">
    <property type="entry name" value="WD40"/>
    <property type="match status" value="4"/>
</dbReference>
<dbReference type="InterPro" id="IPR036322">
    <property type="entry name" value="WD40_repeat_dom_sf"/>
</dbReference>
<organism evidence="3 4">
    <name type="scientific">Panagrolaimus davidi</name>
    <dbReference type="NCBI Taxonomy" id="227884"/>
    <lineage>
        <taxon>Eukaryota</taxon>
        <taxon>Metazoa</taxon>
        <taxon>Ecdysozoa</taxon>
        <taxon>Nematoda</taxon>
        <taxon>Chromadorea</taxon>
        <taxon>Rhabditida</taxon>
        <taxon>Tylenchina</taxon>
        <taxon>Panagrolaimomorpha</taxon>
        <taxon>Panagrolaimoidea</taxon>
        <taxon>Panagrolaimidae</taxon>
        <taxon>Panagrolaimus</taxon>
    </lineage>
</organism>
<dbReference type="PANTHER" id="PTHR46202:SF1">
    <property type="entry name" value="DNA EXCISION REPAIR PROTEIN ERCC-8"/>
    <property type="match status" value="1"/>
</dbReference>
<proteinExistence type="predicted"/>
<dbReference type="Pfam" id="PF00400">
    <property type="entry name" value="WD40"/>
    <property type="match status" value="1"/>
</dbReference>
<evidence type="ECO:0000313" key="4">
    <source>
        <dbReference type="WBParaSite" id="PDA_v2.g21229.t1"/>
    </source>
</evidence>
<dbReference type="AlphaFoldDB" id="A0A914PXU4"/>
<name>A0A914PXU4_9BILA</name>
<dbReference type="PANTHER" id="PTHR46202">
    <property type="entry name" value="DNA EXCISION REPAIR PROTEIN ERCC-8"/>
    <property type="match status" value="1"/>
</dbReference>